<feature type="domain" description="CAAX prenyl protease 2/Lysostaphin resistance protein A-like" evidence="3">
    <location>
        <begin position="175"/>
        <end position="266"/>
    </location>
</feature>
<feature type="region of interest" description="Disordered" evidence="1">
    <location>
        <begin position="1"/>
        <end position="20"/>
    </location>
</feature>
<feature type="transmembrane region" description="Helical" evidence="2">
    <location>
        <begin position="255"/>
        <end position="273"/>
    </location>
</feature>
<comment type="caution">
    <text evidence="4">The sequence shown here is derived from an EMBL/GenBank/DDBJ whole genome shotgun (WGS) entry which is preliminary data.</text>
</comment>
<protein>
    <recommendedName>
        <fullName evidence="3">CAAX prenyl protease 2/Lysostaphin resistance protein A-like domain-containing protein</fullName>
    </recommendedName>
</protein>
<feature type="transmembrane region" description="Helical" evidence="2">
    <location>
        <begin position="174"/>
        <end position="195"/>
    </location>
</feature>
<dbReference type="Proteomes" id="UP001501204">
    <property type="component" value="Unassembled WGS sequence"/>
</dbReference>
<feature type="transmembrane region" description="Helical" evidence="2">
    <location>
        <begin position="46"/>
        <end position="73"/>
    </location>
</feature>
<name>A0ABP4WEQ5_9MICC</name>
<organism evidence="4 5">
    <name type="scientific">Kocuria aegyptia</name>
    <dbReference type="NCBI Taxonomy" id="330943"/>
    <lineage>
        <taxon>Bacteria</taxon>
        <taxon>Bacillati</taxon>
        <taxon>Actinomycetota</taxon>
        <taxon>Actinomycetes</taxon>
        <taxon>Micrococcales</taxon>
        <taxon>Micrococcaceae</taxon>
        <taxon>Kocuria</taxon>
    </lineage>
</organism>
<dbReference type="EMBL" id="BAAAOA010000011">
    <property type="protein sequence ID" value="GAA1753246.1"/>
    <property type="molecule type" value="Genomic_DNA"/>
</dbReference>
<dbReference type="Pfam" id="PF02517">
    <property type="entry name" value="Rce1-like"/>
    <property type="match status" value="1"/>
</dbReference>
<proteinExistence type="predicted"/>
<feature type="transmembrane region" description="Helical" evidence="2">
    <location>
        <begin position="207"/>
        <end position="225"/>
    </location>
</feature>
<feature type="transmembrane region" description="Helical" evidence="2">
    <location>
        <begin position="93"/>
        <end position="115"/>
    </location>
</feature>
<gene>
    <name evidence="4" type="ORF">GCM10009767_10320</name>
</gene>
<accession>A0ABP4WEQ5</accession>
<evidence type="ECO:0000313" key="5">
    <source>
        <dbReference type="Proteomes" id="UP001501204"/>
    </source>
</evidence>
<evidence type="ECO:0000259" key="3">
    <source>
        <dbReference type="Pfam" id="PF02517"/>
    </source>
</evidence>
<keyword evidence="5" id="KW-1185">Reference proteome</keyword>
<feature type="transmembrane region" description="Helical" evidence="2">
    <location>
        <begin position="135"/>
        <end position="162"/>
    </location>
</feature>
<dbReference type="RefSeq" id="WP_344120399.1">
    <property type="nucleotide sequence ID" value="NZ_BAAAOA010000011.1"/>
</dbReference>
<feature type="transmembrane region" description="Helical" evidence="2">
    <location>
        <begin position="285"/>
        <end position="303"/>
    </location>
</feature>
<evidence type="ECO:0000256" key="2">
    <source>
        <dbReference type="SAM" id="Phobius"/>
    </source>
</evidence>
<keyword evidence="2" id="KW-1133">Transmembrane helix</keyword>
<evidence type="ECO:0000313" key="4">
    <source>
        <dbReference type="EMBL" id="GAA1753246.1"/>
    </source>
</evidence>
<sequence length="367" mass="39791">MTTRAAPWRQGPLDDRPPGPGPRLLPYHRLAHADPEHRWWKPLVELLLFGAFYLVLAIVFGIVWAVGLLAVRGEEAMDEVFLGSTELEIMDPAIFFMLFFSLVLMIPALLAARAIMGPRPLGLLLSVTGRLRWGLLGRCLLVALVVYVAGHAAAALVEYALLGSLTAPQPVEGFWWLIAMIVLVVPLQCAAEELVFRGYLMQTVGRWLRRPVFAILLPVPLFTFGHLYDTWGLLAVAVMAVVAGWLTWRTGGLEAAIALHVVNNVIATFFGALGLSDPDAEESTWVALALSAGLQVLFAWLVVRGARRRGVEVTRTVHPPRPPALLAAGHGPGRTVPEPGAWVCPGPPACPGHWAGRVPGPAPQHLP</sequence>
<reference evidence="5" key="1">
    <citation type="journal article" date="2019" name="Int. J. Syst. Evol. Microbiol.">
        <title>The Global Catalogue of Microorganisms (GCM) 10K type strain sequencing project: providing services to taxonomists for standard genome sequencing and annotation.</title>
        <authorList>
            <consortium name="The Broad Institute Genomics Platform"/>
            <consortium name="The Broad Institute Genome Sequencing Center for Infectious Disease"/>
            <person name="Wu L."/>
            <person name="Ma J."/>
        </authorList>
    </citation>
    <scope>NUCLEOTIDE SEQUENCE [LARGE SCALE GENOMIC DNA]</scope>
    <source>
        <strain evidence="5">JCM 14735</strain>
    </source>
</reference>
<keyword evidence="2" id="KW-0472">Membrane</keyword>
<dbReference type="InterPro" id="IPR003675">
    <property type="entry name" value="Rce1/LyrA-like_dom"/>
</dbReference>
<feature type="transmembrane region" description="Helical" evidence="2">
    <location>
        <begin position="231"/>
        <end position="248"/>
    </location>
</feature>
<keyword evidence="2" id="KW-0812">Transmembrane</keyword>
<evidence type="ECO:0000256" key="1">
    <source>
        <dbReference type="SAM" id="MobiDB-lite"/>
    </source>
</evidence>